<evidence type="ECO:0000256" key="1">
    <source>
        <dbReference type="SAM" id="Phobius"/>
    </source>
</evidence>
<comment type="caution">
    <text evidence="2">The sequence shown here is derived from an EMBL/GenBank/DDBJ whole genome shotgun (WGS) entry which is preliminary data.</text>
</comment>
<keyword evidence="1" id="KW-0472">Membrane</keyword>
<sequence>MNQEMFNYVVKRTSVILTLMSKDVHIGLCWFLTVSLKMAENSRLIRYSRAGNLFGAFCASAIFPVYFLQKRTKKMFVIAVEEDIKKTMPALQRTWSACRHGGGARNARG</sequence>
<dbReference type="EMBL" id="JAFEJU010000003">
    <property type="protein sequence ID" value="MBT1174938.1"/>
    <property type="molecule type" value="Genomic_DNA"/>
</dbReference>
<keyword evidence="1" id="KW-1133">Transmembrane helix</keyword>
<keyword evidence="3" id="KW-1185">Reference proteome</keyword>
<evidence type="ECO:0000313" key="3">
    <source>
        <dbReference type="Proteomes" id="UP000711736"/>
    </source>
</evidence>
<gene>
    <name evidence="2" type="ORF">JS530_05380</name>
</gene>
<keyword evidence="1" id="KW-0812">Transmembrane</keyword>
<evidence type="ECO:0000313" key="2">
    <source>
        <dbReference type="EMBL" id="MBT1174938.1"/>
    </source>
</evidence>
<protein>
    <submittedName>
        <fullName evidence="2">Uncharacterized protein</fullName>
    </submittedName>
</protein>
<accession>A0ABS5UVZ1</accession>
<reference evidence="2 3" key="1">
    <citation type="journal article" date="2021" name="Environ. Microbiol.">
        <title>Genetic insights into the dark matter of the mammalian gut microbiota through targeted genome reconstruction.</title>
        <authorList>
            <person name="Lugli G.A."/>
            <person name="Alessandri G."/>
            <person name="Milani C."/>
            <person name="Viappiani A."/>
            <person name="Fontana F."/>
            <person name="Tarracchini C."/>
            <person name="Mancabelli L."/>
            <person name="Argentini C."/>
            <person name="Ruiz L."/>
            <person name="Margolles A."/>
            <person name="van Sinderen D."/>
            <person name="Turroni F."/>
            <person name="Ventura M."/>
        </authorList>
    </citation>
    <scope>NUCLEOTIDE SEQUENCE [LARGE SCALE GENOMIC DNA]</scope>
    <source>
        <strain evidence="2 3">LC6</strain>
    </source>
</reference>
<organism evidence="2 3">
    <name type="scientific">Bifidobacterium colobi</name>
    <dbReference type="NCBI Taxonomy" id="2809026"/>
    <lineage>
        <taxon>Bacteria</taxon>
        <taxon>Bacillati</taxon>
        <taxon>Actinomycetota</taxon>
        <taxon>Actinomycetes</taxon>
        <taxon>Bifidobacteriales</taxon>
        <taxon>Bifidobacteriaceae</taxon>
        <taxon>Bifidobacterium</taxon>
    </lineage>
</organism>
<dbReference type="Proteomes" id="UP000711736">
    <property type="component" value="Unassembled WGS sequence"/>
</dbReference>
<proteinExistence type="predicted"/>
<name>A0ABS5UVZ1_9BIFI</name>
<feature type="transmembrane region" description="Helical" evidence="1">
    <location>
        <begin position="50"/>
        <end position="68"/>
    </location>
</feature>